<dbReference type="SUPFAM" id="SSF53955">
    <property type="entry name" value="Lysozyme-like"/>
    <property type="match status" value="1"/>
</dbReference>
<protein>
    <submittedName>
        <fullName evidence="4">Transglycosylase SLT domain-containing protein</fullName>
    </submittedName>
</protein>
<dbReference type="Gene3D" id="1.10.530.10">
    <property type="match status" value="1"/>
</dbReference>
<organism evidence="4 5">
    <name type="scientific">Caenispirillum bisanense</name>
    <dbReference type="NCBI Taxonomy" id="414052"/>
    <lineage>
        <taxon>Bacteria</taxon>
        <taxon>Pseudomonadati</taxon>
        <taxon>Pseudomonadota</taxon>
        <taxon>Alphaproteobacteria</taxon>
        <taxon>Rhodospirillales</taxon>
        <taxon>Novispirillaceae</taxon>
        <taxon>Caenispirillum</taxon>
    </lineage>
</organism>
<dbReference type="EMBL" id="OCNJ01000012">
    <property type="protein sequence ID" value="SOE00364.1"/>
    <property type="molecule type" value="Genomic_DNA"/>
</dbReference>
<keyword evidence="2" id="KW-0732">Signal</keyword>
<evidence type="ECO:0000313" key="4">
    <source>
        <dbReference type="EMBL" id="SOE00364.1"/>
    </source>
</evidence>
<dbReference type="InterPro" id="IPR008258">
    <property type="entry name" value="Transglycosylase_SLT_dom_1"/>
</dbReference>
<feature type="chain" id="PRO_5012063740" evidence="2">
    <location>
        <begin position="25"/>
        <end position="211"/>
    </location>
</feature>
<evidence type="ECO:0000256" key="2">
    <source>
        <dbReference type="SAM" id="SignalP"/>
    </source>
</evidence>
<dbReference type="InterPro" id="IPR023346">
    <property type="entry name" value="Lysozyme-like_dom_sf"/>
</dbReference>
<dbReference type="Proteomes" id="UP000219621">
    <property type="component" value="Unassembled WGS sequence"/>
</dbReference>
<sequence length="211" mass="22822">MRRRSLPRLIGLLAALAVALPAAAASAMPALDGGGEGDCRPLAAQAEAEFGVPPGILQAIALVESGLGGRAWPWTINASGRPFYLRTHSDAVVVAEAAMRHFGDAIAIGCMQVYLRWHAENFTDVQQMLQPAHNVRYAAAYLVSLRRERGSWEAAVRHYHGSERRAQADYLCKVLAARTRLGYQDVTDAMRDRCAAPETLVRLADRDGGGS</sequence>
<feature type="domain" description="Transglycosylase SLT" evidence="3">
    <location>
        <begin position="43"/>
        <end position="165"/>
    </location>
</feature>
<comment type="similarity">
    <text evidence="1">Belongs to the virb1 family.</text>
</comment>
<evidence type="ECO:0000313" key="5">
    <source>
        <dbReference type="Proteomes" id="UP000219621"/>
    </source>
</evidence>
<accession>A0A286GZ66</accession>
<dbReference type="AlphaFoldDB" id="A0A286GZ66"/>
<dbReference type="OrthoDB" id="5945995at2"/>
<gene>
    <name evidence="4" type="ORF">SAMN05421508_11257</name>
</gene>
<name>A0A286GZ66_9PROT</name>
<evidence type="ECO:0000256" key="1">
    <source>
        <dbReference type="ARBA" id="ARBA00009387"/>
    </source>
</evidence>
<feature type="signal peptide" evidence="2">
    <location>
        <begin position="1"/>
        <end position="24"/>
    </location>
</feature>
<keyword evidence="5" id="KW-1185">Reference proteome</keyword>
<dbReference type="RefSeq" id="WP_097281174.1">
    <property type="nucleotide sequence ID" value="NZ_OCNJ01000012.1"/>
</dbReference>
<evidence type="ECO:0000259" key="3">
    <source>
        <dbReference type="Pfam" id="PF01464"/>
    </source>
</evidence>
<proteinExistence type="inferred from homology"/>
<reference evidence="4 5" key="1">
    <citation type="submission" date="2017-09" db="EMBL/GenBank/DDBJ databases">
        <authorList>
            <person name="Ehlers B."/>
            <person name="Leendertz F.H."/>
        </authorList>
    </citation>
    <scope>NUCLEOTIDE SEQUENCE [LARGE SCALE GENOMIC DNA]</scope>
    <source>
        <strain evidence="4 5">USBA 140</strain>
    </source>
</reference>
<dbReference type="Pfam" id="PF01464">
    <property type="entry name" value="SLT"/>
    <property type="match status" value="1"/>
</dbReference>